<sequence length="323" mass="38316">MSNKLVSIIIPTYNRGNIIGETLNSILEQTYANWECIIVDDGSTDNTGLVVQSYIEKDARFKYFERPVERLKGGNAARNFGFEKSQGEYVNWFDSDDVMLPEFLNKKVEVFNENKSLHAVLHKNRYSNYLMTQFRDSKFEYSSPNDLYLDYALERIEIQTCGFMWRKNYLADRALFDENLERYQDNEFHIRMLATKPRLKILDEVLATIRGGNGDKNQISSRNNVSKKKLHDIFYYRYQSLNYSKALDKSHYLTLLNGVYKKLLWSFYAYVLQEKSFVRRTRDIFKSYNKLKIVYFNKRIPLVAKVKSHLYLFYIAMVGRPFK</sequence>
<evidence type="ECO:0000259" key="1">
    <source>
        <dbReference type="Pfam" id="PF00535"/>
    </source>
</evidence>
<gene>
    <name evidence="2" type="ORF">ICJ83_13215</name>
</gene>
<dbReference type="Gene3D" id="3.90.550.10">
    <property type="entry name" value="Spore Coat Polysaccharide Biosynthesis Protein SpsA, Chain A"/>
    <property type="match status" value="1"/>
</dbReference>
<dbReference type="SUPFAM" id="SSF53448">
    <property type="entry name" value="Nucleotide-diphospho-sugar transferases"/>
    <property type="match status" value="1"/>
</dbReference>
<dbReference type="AlphaFoldDB" id="A0A8J6Q1M0"/>
<accession>A0A8J6Q1M0</accession>
<dbReference type="EMBL" id="JACVXB010000006">
    <property type="protein sequence ID" value="MBD0833092.1"/>
    <property type="molecule type" value="Genomic_DNA"/>
</dbReference>
<dbReference type="RefSeq" id="WP_188230880.1">
    <property type="nucleotide sequence ID" value="NZ_JACVXB010000006.1"/>
</dbReference>
<name>A0A8J6Q1M0_9FLAO</name>
<dbReference type="Proteomes" id="UP000600588">
    <property type="component" value="Unassembled WGS sequence"/>
</dbReference>
<proteinExistence type="predicted"/>
<evidence type="ECO:0000313" key="3">
    <source>
        <dbReference type="Proteomes" id="UP000600588"/>
    </source>
</evidence>
<dbReference type="InterPro" id="IPR050834">
    <property type="entry name" value="Glycosyltransf_2"/>
</dbReference>
<dbReference type="Pfam" id="PF00535">
    <property type="entry name" value="Glycos_transf_2"/>
    <property type="match status" value="1"/>
</dbReference>
<comment type="caution">
    <text evidence="2">The sequence shown here is derived from an EMBL/GenBank/DDBJ whole genome shotgun (WGS) entry which is preliminary data.</text>
</comment>
<reference evidence="2 3" key="1">
    <citation type="submission" date="2020-09" db="EMBL/GenBank/DDBJ databases">
        <title>TT11 complete genome.</title>
        <authorList>
            <person name="Wu Z."/>
        </authorList>
    </citation>
    <scope>NUCLEOTIDE SEQUENCE [LARGE SCALE GENOMIC DNA]</scope>
    <source>
        <strain evidence="2 3">TT11</strain>
    </source>
</reference>
<dbReference type="CDD" id="cd00761">
    <property type="entry name" value="Glyco_tranf_GTA_type"/>
    <property type="match status" value="1"/>
</dbReference>
<protein>
    <submittedName>
        <fullName evidence="2">Glycosyltransferase family 2 protein</fullName>
    </submittedName>
</protein>
<organism evidence="2 3">
    <name type="scientific">Aestuariibaculum sediminum</name>
    <dbReference type="NCBI Taxonomy" id="2770637"/>
    <lineage>
        <taxon>Bacteria</taxon>
        <taxon>Pseudomonadati</taxon>
        <taxon>Bacteroidota</taxon>
        <taxon>Flavobacteriia</taxon>
        <taxon>Flavobacteriales</taxon>
        <taxon>Flavobacteriaceae</taxon>
    </lineage>
</organism>
<dbReference type="PANTHER" id="PTHR43685:SF2">
    <property type="entry name" value="GLYCOSYLTRANSFERASE 2-LIKE DOMAIN-CONTAINING PROTEIN"/>
    <property type="match status" value="1"/>
</dbReference>
<dbReference type="InterPro" id="IPR029044">
    <property type="entry name" value="Nucleotide-diphossugar_trans"/>
</dbReference>
<dbReference type="InterPro" id="IPR001173">
    <property type="entry name" value="Glyco_trans_2-like"/>
</dbReference>
<dbReference type="PANTHER" id="PTHR43685">
    <property type="entry name" value="GLYCOSYLTRANSFERASE"/>
    <property type="match status" value="1"/>
</dbReference>
<evidence type="ECO:0000313" key="2">
    <source>
        <dbReference type="EMBL" id="MBD0833092.1"/>
    </source>
</evidence>
<feature type="domain" description="Glycosyltransferase 2-like" evidence="1">
    <location>
        <begin position="7"/>
        <end position="165"/>
    </location>
</feature>
<keyword evidence="3" id="KW-1185">Reference proteome</keyword>